<dbReference type="Pfam" id="PF03235">
    <property type="entry name" value="GmrSD_N"/>
    <property type="match status" value="1"/>
</dbReference>
<comment type="caution">
    <text evidence="2">The sequence shown here is derived from an EMBL/GenBank/DDBJ whole genome shotgun (WGS) entry which is preliminary data.</text>
</comment>
<dbReference type="PANTHER" id="PTHR39639">
    <property type="entry name" value="CHROMOSOME 16, WHOLE GENOME SHOTGUN SEQUENCE"/>
    <property type="match status" value="1"/>
</dbReference>
<name>A0A0D0M0Z2_VARPD</name>
<evidence type="ECO:0000313" key="2">
    <source>
        <dbReference type="EMBL" id="KIQ35318.1"/>
    </source>
</evidence>
<dbReference type="Gene3D" id="3.30.950.30">
    <property type="entry name" value="Schlafen, AAA domain"/>
    <property type="match status" value="1"/>
</dbReference>
<reference evidence="2 3" key="1">
    <citation type="submission" date="2014-12" db="EMBL/GenBank/DDBJ databases">
        <title>16Stimator: statistical estimation of ribosomal gene copy numbers from draft genome assemblies.</title>
        <authorList>
            <person name="Perisin M.A."/>
            <person name="Vetter M."/>
            <person name="Gilbert J.A."/>
            <person name="Bergelson J."/>
        </authorList>
    </citation>
    <scope>NUCLEOTIDE SEQUENCE [LARGE SCALE GENOMIC DNA]</scope>
    <source>
        <strain evidence="2 3">MEDvA23</strain>
    </source>
</reference>
<dbReference type="Proteomes" id="UP000032067">
    <property type="component" value="Unassembled WGS sequence"/>
</dbReference>
<evidence type="ECO:0000259" key="1">
    <source>
        <dbReference type="Pfam" id="PF03235"/>
    </source>
</evidence>
<protein>
    <recommendedName>
        <fullName evidence="1">GmrSD restriction endonucleases N-terminal domain-containing protein</fullName>
    </recommendedName>
</protein>
<dbReference type="RefSeq" id="WP_042577722.1">
    <property type="nucleotide sequence ID" value="NZ_JXQQ01000010.1"/>
</dbReference>
<accession>A0A0D0M0Z2</accession>
<dbReference type="AlphaFoldDB" id="A0A0D0M0Z2"/>
<evidence type="ECO:0000313" key="3">
    <source>
        <dbReference type="Proteomes" id="UP000032067"/>
    </source>
</evidence>
<sequence length="601" mass="67766">MAEVQKARQDLTVKGESVERIFGNYQAWRYIVNRRYQRKLVWSLEEKRSFIDSIINGYPVPIVLLAERKATAAGPSQFEIIDGMQRLNAVFGYIENEYGVDGHFFDLNTMAETKALFDAGKLVQREPLLSRDACVQIASYTVPLSIYEFAGDGDVDEVFRRINSGGRKLSRQELRIAGSTGHFAQAVRYIASKVRGDVSASDELPLNEMKKISITNRELPYGIDVDEVFWIKQGVLTKEQVRESRDEEIIADILAFMLLEPKPPSRSEVLDDFFGYSEGESQQQRHAQIELATQKITTEVATADFQRVLDQLKITLNRSGRTLGQLLLGDQPPRAPRYFQVVFLALHKLMVVQNQEVVDQDQLVKLLDGSGKQIQVPEGGRWGAEDRANLVNGAAGVYGPAFGPAKAYDPAQVRWITQMENILTQSYTEQAAYDFKQGFLRLDGKHTFDEDSFDKILKTLAGIANIRKGVRGYVLVGVADTGADAARVTQLYGVDAKPFERFFITGVEHEAKALGRSLDDLFMELTSRIKRSALSEPLRDYVARNVKSVRYYDKTVFVFEAQAQEEPSNFNNVFYVRHGNQLAEVPAAQYGELFKRFLAGM</sequence>
<organism evidence="2 3">
    <name type="scientific">Variovorax paradoxus</name>
    <dbReference type="NCBI Taxonomy" id="34073"/>
    <lineage>
        <taxon>Bacteria</taxon>
        <taxon>Pseudomonadati</taxon>
        <taxon>Pseudomonadota</taxon>
        <taxon>Betaproteobacteria</taxon>
        <taxon>Burkholderiales</taxon>
        <taxon>Comamonadaceae</taxon>
        <taxon>Variovorax</taxon>
    </lineage>
</organism>
<dbReference type="InterPro" id="IPR004919">
    <property type="entry name" value="GmrSD_N"/>
</dbReference>
<dbReference type="EMBL" id="JXQQ01000010">
    <property type="protein sequence ID" value="KIQ35318.1"/>
    <property type="molecule type" value="Genomic_DNA"/>
</dbReference>
<dbReference type="OrthoDB" id="3654724at2"/>
<dbReference type="PANTHER" id="PTHR39639:SF1">
    <property type="entry name" value="DUF262 DOMAIN-CONTAINING PROTEIN"/>
    <property type="match status" value="1"/>
</dbReference>
<proteinExistence type="predicted"/>
<dbReference type="InterPro" id="IPR038461">
    <property type="entry name" value="Schlafen_AlbA_2_dom_sf"/>
</dbReference>
<feature type="domain" description="GmrSD restriction endonucleases N-terminal" evidence="1">
    <location>
        <begin position="21"/>
        <end position="175"/>
    </location>
</feature>
<gene>
    <name evidence="2" type="ORF">RT97_05280</name>
</gene>